<evidence type="ECO:0000313" key="2">
    <source>
        <dbReference type="Proteomes" id="UP001438077"/>
    </source>
</evidence>
<evidence type="ECO:0008006" key="3">
    <source>
        <dbReference type="Google" id="ProtNLM"/>
    </source>
</evidence>
<proteinExistence type="predicted"/>
<reference evidence="1 2" key="1">
    <citation type="submission" date="2022-03" db="EMBL/GenBank/DDBJ databases">
        <title>Sea Food Isolates.</title>
        <authorList>
            <person name="Li C."/>
        </authorList>
    </citation>
    <scope>NUCLEOTIDE SEQUENCE [LARGE SCALE GENOMIC DNA]</scope>
    <source>
        <strain evidence="1 2">19MO01SH08</strain>
    </source>
</reference>
<sequence>MLINEKRDNQRAFAKDPGKIKELDVIKDNIKRIERSRTMGMVLEKIGSDDTPENNKLIINKLLDTASLVTENNRNSSIVLKNNIDNSYFVCISAVWAILPDGTKRLSTVKTGLFKE</sequence>
<organism evidence="1 2">
    <name type="scientific">Proteus faecis</name>
    <dbReference type="NCBI Taxonomy" id="2050967"/>
    <lineage>
        <taxon>Bacteria</taxon>
        <taxon>Pseudomonadati</taxon>
        <taxon>Pseudomonadota</taxon>
        <taxon>Gammaproteobacteria</taxon>
        <taxon>Enterobacterales</taxon>
        <taxon>Morganellaceae</taxon>
        <taxon>Proteus</taxon>
    </lineage>
</organism>
<keyword evidence="2" id="KW-1185">Reference proteome</keyword>
<protein>
    <recommendedName>
        <fullName evidence="3">Phage protein</fullName>
    </recommendedName>
</protein>
<dbReference type="RefSeq" id="WP_185900885.1">
    <property type="nucleotide sequence ID" value="NZ_CP095785.1"/>
</dbReference>
<evidence type="ECO:0000313" key="1">
    <source>
        <dbReference type="EMBL" id="XAG30376.1"/>
    </source>
</evidence>
<accession>A0ABZ3EII2</accession>
<dbReference type="Proteomes" id="UP001438077">
    <property type="component" value="Chromosome"/>
</dbReference>
<dbReference type="EMBL" id="CP095785">
    <property type="protein sequence ID" value="XAG30376.1"/>
    <property type="molecule type" value="Genomic_DNA"/>
</dbReference>
<name>A0ABZ3EII2_9GAMM</name>
<gene>
    <name evidence="1" type="ORF">MYW70_10365</name>
</gene>